<sequence>MKLPLLWTNVERFLAKTSVFYHHRDEDGEKRRSVKSLLSPCDFGKYLPGGSLLVSAPGQPSINESQSSQSLVLERSFHSRKRLDPIDSTSVQETLTPCTVIENFSEPRRVSSRRDQTGGLMSATTTCRYARADWQTHFSRR</sequence>
<dbReference type="EMBL" id="OZ034827">
    <property type="protein sequence ID" value="CAL1682766.1"/>
    <property type="molecule type" value="Genomic_DNA"/>
</dbReference>
<organism evidence="1 2">
    <name type="scientific">Lasius platythorax</name>
    <dbReference type="NCBI Taxonomy" id="488582"/>
    <lineage>
        <taxon>Eukaryota</taxon>
        <taxon>Metazoa</taxon>
        <taxon>Ecdysozoa</taxon>
        <taxon>Arthropoda</taxon>
        <taxon>Hexapoda</taxon>
        <taxon>Insecta</taxon>
        <taxon>Pterygota</taxon>
        <taxon>Neoptera</taxon>
        <taxon>Endopterygota</taxon>
        <taxon>Hymenoptera</taxon>
        <taxon>Apocrita</taxon>
        <taxon>Aculeata</taxon>
        <taxon>Formicoidea</taxon>
        <taxon>Formicidae</taxon>
        <taxon>Formicinae</taxon>
        <taxon>Lasius</taxon>
        <taxon>Lasius</taxon>
    </lineage>
</organism>
<proteinExistence type="predicted"/>
<evidence type="ECO:0000313" key="2">
    <source>
        <dbReference type="Proteomes" id="UP001497644"/>
    </source>
</evidence>
<dbReference type="Proteomes" id="UP001497644">
    <property type="component" value="Chromosome 4"/>
</dbReference>
<dbReference type="AlphaFoldDB" id="A0AAV2NT56"/>
<keyword evidence="2" id="KW-1185">Reference proteome</keyword>
<name>A0AAV2NT56_9HYME</name>
<protein>
    <submittedName>
        <fullName evidence="1">Uncharacterized protein</fullName>
    </submittedName>
</protein>
<accession>A0AAV2NT56</accession>
<evidence type="ECO:0000313" key="1">
    <source>
        <dbReference type="EMBL" id="CAL1682766.1"/>
    </source>
</evidence>
<gene>
    <name evidence="1" type="ORF">LPLAT_LOCUS8644</name>
</gene>
<reference evidence="1" key="1">
    <citation type="submission" date="2024-04" db="EMBL/GenBank/DDBJ databases">
        <authorList>
            <consortium name="Molecular Ecology Group"/>
        </authorList>
    </citation>
    <scope>NUCLEOTIDE SEQUENCE</scope>
</reference>